<dbReference type="Pfam" id="PF24883">
    <property type="entry name" value="NPHP3_N"/>
    <property type="match status" value="1"/>
</dbReference>
<keyword evidence="4" id="KW-1185">Reference proteome</keyword>
<dbReference type="RefSeq" id="XP_006692300.1">
    <property type="nucleotide sequence ID" value="XM_006692237.1"/>
</dbReference>
<evidence type="ECO:0000259" key="2">
    <source>
        <dbReference type="Pfam" id="PF24883"/>
    </source>
</evidence>
<dbReference type="KEGG" id="cthr:CTHT_0018020"/>
<gene>
    <name evidence="3" type="ORF">CTHT_0018020</name>
</gene>
<feature type="domain" description="Nephrocystin 3-like N-terminal" evidence="2">
    <location>
        <begin position="13"/>
        <end position="75"/>
    </location>
</feature>
<name>G0S2P8_CHATD</name>
<proteinExistence type="predicted"/>
<dbReference type="EMBL" id="GL988040">
    <property type="protein sequence ID" value="EGS22281.1"/>
    <property type="molecule type" value="Genomic_DNA"/>
</dbReference>
<organism evidence="4">
    <name type="scientific">Chaetomium thermophilum (strain DSM 1495 / CBS 144.50 / IMI 039719)</name>
    <name type="common">Thermochaetoides thermophila</name>
    <dbReference type="NCBI Taxonomy" id="759272"/>
    <lineage>
        <taxon>Eukaryota</taxon>
        <taxon>Fungi</taxon>
        <taxon>Dikarya</taxon>
        <taxon>Ascomycota</taxon>
        <taxon>Pezizomycotina</taxon>
        <taxon>Sordariomycetes</taxon>
        <taxon>Sordariomycetidae</taxon>
        <taxon>Sordariales</taxon>
        <taxon>Chaetomiaceae</taxon>
        <taxon>Thermochaetoides</taxon>
    </lineage>
</organism>
<protein>
    <recommendedName>
        <fullName evidence="2">Nephrocystin 3-like N-terminal domain-containing protein</fullName>
    </recommendedName>
</protein>
<sequence length="139" mass="16079">MDAYIRYEKYRSQPSLNDLEDMFQAIAPLYKDGVYVIVDALDECQVSNSIRSKFIKTLLRLQSREINLNILATSRSLPDIEQAFYGHSRLKIIAQREDIERYLRNRMSDLCSAAKRSELQNEVIIRIADAADGMYVTLP</sequence>
<dbReference type="OrthoDB" id="1577640at2759"/>
<dbReference type="InterPro" id="IPR056884">
    <property type="entry name" value="NPHP3-like_N"/>
</dbReference>
<dbReference type="Proteomes" id="UP000008066">
    <property type="component" value="Unassembled WGS sequence"/>
</dbReference>
<evidence type="ECO:0000256" key="1">
    <source>
        <dbReference type="ARBA" id="ARBA00022737"/>
    </source>
</evidence>
<dbReference type="HOGENOM" id="CLU_000288_34_10_1"/>
<dbReference type="GeneID" id="18255840"/>
<evidence type="ECO:0000313" key="3">
    <source>
        <dbReference type="EMBL" id="EGS22281.1"/>
    </source>
</evidence>
<dbReference type="AlphaFoldDB" id="G0S2P8"/>
<dbReference type="OMA" id="DECDNAD"/>
<accession>G0S2P8</accession>
<evidence type="ECO:0000313" key="4">
    <source>
        <dbReference type="Proteomes" id="UP000008066"/>
    </source>
</evidence>
<reference evidence="3 4" key="1">
    <citation type="journal article" date="2011" name="Cell">
        <title>Insight into structure and assembly of the nuclear pore complex by utilizing the genome of a eukaryotic thermophile.</title>
        <authorList>
            <person name="Amlacher S."/>
            <person name="Sarges P."/>
            <person name="Flemming D."/>
            <person name="van Noort V."/>
            <person name="Kunze R."/>
            <person name="Devos D.P."/>
            <person name="Arumugam M."/>
            <person name="Bork P."/>
            <person name="Hurt E."/>
        </authorList>
    </citation>
    <scope>NUCLEOTIDE SEQUENCE [LARGE SCALE GENOMIC DNA]</scope>
    <source>
        <strain evidence="4">DSM 1495 / CBS 144.50 / IMI 039719</strain>
    </source>
</reference>
<dbReference type="PANTHER" id="PTHR10039">
    <property type="entry name" value="AMELOGENIN"/>
    <property type="match status" value="1"/>
</dbReference>
<keyword evidence="1" id="KW-0677">Repeat</keyword>